<dbReference type="Proteomes" id="UP000295192">
    <property type="component" value="Unassembled WGS sequence"/>
</dbReference>
<dbReference type="GO" id="GO:0005634">
    <property type="term" value="C:nucleus"/>
    <property type="evidence" value="ECO:0007669"/>
    <property type="project" value="UniProtKB-SubCell"/>
</dbReference>
<evidence type="ECO:0000256" key="16">
    <source>
        <dbReference type="ARBA" id="ARBA00023125"/>
    </source>
</evidence>
<evidence type="ECO:0000256" key="6">
    <source>
        <dbReference type="ARBA" id="ARBA00022723"/>
    </source>
</evidence>
<dbReference type="Gene3D" id="3.40.50.1010">
    <property type="entry name" value="5'-nuclease"/>
    <property type="match status" value="1"/>
</dbReference>
<evidence type="ECO:0000256" key="19">
    <source>
        <dbReference type="ARBA" id="ARBA00023254"/>
    </source>
</evidence>
<dbReference type="PROSITE" id="PS00842">
    <property type="entry name" value="XPG_2"/>
    <property type="match status" value="1"/>
</dbReference>
<evidence type="ECO:0000256" key="14">
    <source>
        <dbReference type="ARBA" id="ARBA00022881"/>
    </source>
</evidence>
<dbReference type="CDD" id="cd09857">
    <property type="entry name" value="PIN_EXO1"/>
    <property type="match status" value="1"/>
</dbReference>
<sequence>MLMSYDIKVILVFDGQHLPAKALTEQRRRESRQQSQKRAKELLRLGRVEEARSQMRRGVDVTHEMALRLIQRCRERNVDCIVAPYEADAQMAWLNKAGIAEYIITEDSDLTLFGAEKVIFKLDLNGNGLLVEAEKFHLAMGCSKERYHFEKFRRMCILSGCDYLDSLPGIGLAKACKFILKTEQDDMRIALKKIPQYLNMRNLEVDDDYIENFMKAEATFKHMYIYNPLEKRMERLHPLEDYETDERYCSNAGSLLPDSEKAMQLALGNLNPFTLKALDNWHPDQATPLATKAASANAIKRSKHRSIWQKEIKETPVELKQSSCALFFKKIDFVGQNIQAEIEANQRQEQAKPTEAELINVYSFKGKRKRSPSRSNSQSTPPSSPVLSKSRHNPFAKESLQRPPAVCENASLLRLVSPSKCSPLKTMEQSRANPPKRCNLTEVLEQVEVRSRFFSARTSETERMPRVPKEQLSDEKQQQMQVEPPVLQEMVQPEQPNEQSQEANIPEKDVDSSTTHSVAASSNEDILLLSSDDDSVSLPSIQVQAKPQLKLAPVARRVGLSKPKAKGRTKSMPISENQTKLSMFGFHKPRLLK</sequence>
<comment type="caution">
    <text evidence="25">The sequence shown here is derived from an EMBL/GenBank/DDBJ whole genome shotgun (WGS) entry which is preliminary data.</text>
</comment>
<dbReference type="SUPFAM" id="SSF47807">
    <property type="entry name" value="5' to 3' exonuclease, C-terminal subdomain"/>
    <property type="match status" value="1"/>
</dbReference>
<dbReference type="GO" id="GO:0006298">
    <property type="term" value="P:mismatch repair"/>
    <property type="evidence" value="ECO:0007669"/>
    <property type="project" value="TreeGrafter"/>
</dbReference>
<evidence type="ECO:0000259" key="24">
    <source>
        <dbReference type="SMART" id="SM00484"/>
    </source>
</evidence>
<keyword evidence="16 22" id="KW-0238">DNA-binding</keyword>
<dbReference type="InterPro" id="IPR006084">
    <property type="entry name" value="XPG/Rad2"/>
</dbReference>
<dbReference type="GO" id="GO:0035312">
    <property type="term" value="F:5'-3' DNA exonuclease activity"/>
    <property type="evidence" value="ECO:0007669"/>
    <property type="project" value="UniProtKB-UniRule"/>
</dbReference>
<dbReference type="PROSITE" id="PS00841">
    <property type="entry name" value="XPG_1"/>
    <property type="match status" value="1"/>
</dbReference>
<dbReference type="EC" id="3.1.-.-" evidence="22"/>
<keyword evidence="9 22" id="KW-0228">DNA excision</keyword>
<dbReference type="InterPro" id="IPR019974">
    <property type="entry name" value="XPG_CS"/>
</dbReference>
<evidence type="ECO:0000313" key="26">
    <source>
        <dbReference type="Proteomes" id="UP000295192"/>
    </source>
</evidence>
<dbReference type="SMART" id="SM00279">
    <property type="entry name" value="HhH2"/>
    <property type="match status" value="1"/>
</dbReference>
<evidence type="ECO:0000256" key="17">
    <source>
        <dbReference type="ARBA" id="ARBA00023204"/>
    </source>
</evidence>
<dbReference type="Gene3D" id="1.10.150.20">
    <property type="entry name" value="5' to 3' exonuclease, C-terminal subdomain"/>
    <property type="match status" value="1"/>
</dbReference>
<dbReference type="SUPFAM" id="SSF88723">
    <property type="entry name" value="PIN domain-like"/>
    <property type="match status" value="1"/>
</dbReference>
<dbReference type="GO" id="GO:0002376">
    <property type="term" value="P:immune system process"/>
    <property type="evidence" value="ECO:0007669"/>
    <property type="project" value="UniProtKB-KW"/>
</dbReference>
<evidence type="ECO:0000256" key="20">
    <source>
        <dbReference type="ARBA" id="ARBA00057694"/>
    </source>
</evidence>
<evidence type="ECO:0000256" key="9">
    <source>
        <dbReference type="ARBA" id="ARBA00022769"/>
    </source>
</evidence>
<keyword evidence="8 22" id="KW-0227">DNA damage</keyword>
<dbReference type="Pfam" id="PF00867">
    <property type="entry name" value="XPG_I"/>
    <property type="match status" value="1"/>
</dbReference>
<dbReference type="GO" id="GO:0006310">
    <property type="term" value="P:DNA recombination"/>
    <property type="evidence" value="ECO:0007669"/>
    <property type="project" value="TreeGrafter"/>
</dbReference>
<evidence type="ECO:0000256" key="7">
    <source>
        <dbReference type="ARBA" id="ARBA00022759"/>
    </source>
</evidence>
<organism evidence="25 26">
    <name type="scientific">Drosophila navojoa</name>
    <name type="common">Fruit fly</name>
    <dbReference type="NCBI Taxonomy" id="7232"/>
    <lineage>
        <taxon>Eukaryota</taxon>
        <taxon>Metazoa</taxon>
        <taxon>Ecdysozoa</taxon>
        <taxon>Arthropoda</taxon>
        <taxon>Hexapoda</taxon>
        <taxon>Insecta</taxon>
        <taxon>Pterygota</taxon>
        <taxon>Neoptera</taxon>
        <taxon>Endopterygota</taxon>
        <taxon>Diptera</taxon>
        <taxon>Brachycera</taxon>
        <taxon>Muscomorpha</taxon>
        <taxon>Ephydroidea</taxon>
        <taxon>Drosophilidae</taxon>
        <taxon>Drosophila</taxon>
    </lineage>
</organism>
<dbReference type="FunFam" id="3.40.50.1010:FF:000111">
    <property type="entry name" value="Exonuclease 1"/>
    <property type="match status" value="1"/>
</dbReference>
<keyword evidence="4" id="KW-0597">Phosphoprotein</keyword>
<protein>
    <recommendedName>
        <fullName evidence="3 22">Exonuclease 1</fullName>
        <ecNumber evidence="22">3.1.-.-</ecNumber>
    </recommendedName>
</protein>
<keyword evidence="13" id="KW-0391">Immunity</keyword>
<feature type="region of interest" description="Disordered" evidence="23">
    <location>
        <begin position="456"/>
        <end position="519"/>
    </location>
</feature>
<proteinExistence type="inferred from homology"/>
<dbReference type="InterPro" id="IPR037315">
    <property type="entry name" value="EXO1_H3TH"/>
</dbReference>
<dbReference type="OMA" id="AQMAWLN"/>
<keyword evidence="12 22" id="KW-0460">Magnesium</keyword>
<dbReference type="InterPro" id="IPR006086">
    <property type="entry name" value="XPG-I_dom"/>
</dbReference>
<keyword evidence="17 22" id="KW-0234">DNA repair</keyword>
<dbReference type="CDD" id="cd09908">
    <property type="entry name" value="H3TH_EXO1"/>
    <property type="match status" value="1"/>
</dbReference>
<evidence type="ECO:0000256" key="22">
    <source>
        <dbReference type="RuleBase" id="RU910737"/>
    </source>
</evidence>
<feature type="domain" description="XPG-I" evidence="24">
    <location>
        <begin position="74"/>
        <end position="147"/>
    </location>
</feature>
<keyword evidence="5 22" id="KW-0540">Nuclease</keyword>
<dbReference type="InterPro" id="IPR029060">
    <property type="entry name" value="PIN-like_dom_sf"/>
</dbReference>
<evidence type="ECO:0000256" key="10">
    <source>
        <dbReference type="ARBA" id="ARBA00022801"/>
    </source>
</evidence>
<evidence type="ECO:0000256" key="15">
    <source>
        <dbReference type="ARBA" id="ARBA00022990"/>
    </source>
</evidence>
<dbReference type="PRINTS" id="PR00853">
    <property type="entry name" value="XPGRADSUPER"/>
</dbReference>
<dbReference type="GO" id="GO:0046872">
    <property type="term" value="F:metal ion binding"/>
    <property type="evidence" value="ECO:0007669"/>
    <property type="project" value="UniProtKB-UniRule"/>
</dbReference>
<comment type="cofactor">
    <cofactor evidence="22">
        <name>Mg(2+)</name>
        <dbReference type="ChEBI" id="CHEBI:18420"/>
    </cofactor>
    <text evidence="22">Binds 2 magnesium ions per subunit. They probably participate in the reaction catalyzed by the enzyme. May bind an additional third magnesium ion after substrate binding.</text>
</comment>
<comment type="function">
    <text evidence="20">5'-&gt;3' double-stranded DNA exonuclease which may also possess a cryptic 3'-&gt;5' double-stranded DNA exonuclease activity. Functions in DNA mismatch repair (MMR) to excise mismatch-containing DNA tracts directed by strand breaks located either 5' or 3' to the mismatch. Also exhibits endonuclease activity against 5'-overhanging flap structures similar to those generated by displacement synthesis when DNA polymerase encounters the 5'-end of a downstream Okazaki fragment. Required for somatic hypermutation (SHM) and class switch recombination (CSR) of immunoglobulin genes. Essential for male and female meiosis.</text>
</comment>
<gene>
    <name evidence="25" type="ORF">AWZ03_005790</name>
</gene>
<feature type="compositionally biased region" description="Polar residues" evidence="23">
    <location>
        <begin position="494"/>
        <end position="503"/>
    </location>
</feature>
<dbReference type="AlphaFoldDB" id="A0A484BG43"/>
<dbReference type="GO" id="GO:0017108">
    <property type="term" value="F:5'-flap endonuclease activity"/>
    <property type="evidence" value="ECO:0007669"/>
    <property type="project" value="TreeGrafter"/>
</dbReference>
<keyword evidence="6 22" id="KW-0479">Metal-binding</keyword>
<dbReference type="GO" id="GO:0051321">
    <property type="term" value="P:meiotic cell cycle"/>
    <property type="evidence" value="ECO:0007669"/>
    <property type="project" value="UniProtKB-KW"/>
</dbReference>
<name>A0A484BG43_DRONA</name>
<keyword evidence="19" id="KW-0469">Meiosis</keyword>
<evidence type="ECO:0000256" key="4">
    <source>
        <dbReference type="ARBA" id="ARBA00022553"/>
    </source>
</evidence>
<dbReference type="InterPro" id="IPR036279">
    <property type="entry name" value="5-3_exonuclease_C_sf"/>
</dbReference>
<accession>A0A484BG43</accession>
<evidence type="ECO:0000256" key="3">
    <source>
        <dbReference type="ARBA" id="ARBA00020324"/>
    </source>
</evidence>
<dbReference type="SMART" id="SM00484">
    <property type="entry name" value="XPGI"/>
    <property type="match status" value="1"/>
</dbReference>
<comment type="similarity">
    <text evidence="2 22">Belongs to the XPG/RAD2 endonuclease family. EXO1 subfamily.</text>
</comment>
<keyword evidence="26" id="KW-1185">Reference proteome</keyword>
<dbReference type="PANTHER" id="PTHR11081:SF8">
    <property type="entry name" value="EXONUCLEASE 1"/>
    <property type="match status" value="1"/>
</dbReference>
<feature type="compositionally biased region" description="Basic and acidic residues" evidence="23">
    <location>
        <begin position="459"/>
        <end position="477"/>
    </location>
</feature>
<evidence type="ECO:0000256" key="23">
    <source>
        <dbReference type="SAM" id="MobiDB-lite"/>
    </source>
</evidence>
<evidence type="ECO:0000313" key="25">
    <source>
        <dbReference type="EMBL" id="TDG47836.1"/>
    </source>
</evidence>
<evidence type="ECO:0000256" key="18">
    <source>
        <dbReference type="ARBA" id="ARBA00023242"/>
    </source>
</evidence>
<evidence type="ECO:0000256" key="2">
    <source>
        <dbReference type="ARBA" id="ARBA00010563"/>
    </source>
</evidence>
<dbReference type="EMBL" id="LSRL02000039">
    <property type="protein sequence ID" value="TDG47836.1"/>
    <property type="molecule type" value="Genomic_DNA"/>
</dbReference>
<dbReference type="OrthoDB" id="26491at2759"/>
<evidence type="ECO:0000256" key="11">
    <source>
        <dbReference type="ARBA" id="ARBA00022839"/>
    </source>
</evidence>
<comment type="subunit">
    <text evidence="21">Interacts with the MLH1-PMS2 heterodimer via MLH1. Interacts with MSH3. Interacts with the MSH2-MSH6 heterodimer via MSH2, and this interaction may increase the processivity of the 5'-&gt;3' exonuclease activity. Interacts with PCNA, and this interaction may both stimulate the cryptic 3'-&gt;5' exonuclease activity and suppress the 5'-&gt;3' exonuclease activity. Interacts with WRN, and this interaction stimulates both the 5'-&gt;3' exonuclease activity and cleavage of 5'-overhanging flap structures. Interacts with RECQL/RECQ1, and this interaction stimulates cleavage of 5'-overhanging flap structures. Interacts with DNA helicase ZGRF1; the interaction is increased following DNA damage induction.</text>
</comment>
<dbReference type="STRING" id="7232.A0A484BG43"/>
<comment type="subcellular location">
    <subcellularLocation>
        <location evidence="1 22">Nucleus</location>
    </subcellularLocation>
</comment>
<dbReference type="InterPro" id="IPR008918">
    <property type="entry name" value="HhH2"/>
</dbReference>
<dbReference type="InterPro" id="IPR044752">
    <property type="entry name" value="PIN-like_EXO1"/>
</dbReference>
<dbReference type="GO" id="GO:0003677">
    <property type="term" value="F:DNA binding"/>
    <property type="evidence" value="ECO:0007669"/>
    <property type="project" value="UniProtKB-UniRule"/>
</dbReference>
<evidence type="ECO:0000256" key="21">
    <source>
        <dbReference type="ARBA" id="ARBA00064664"/>
    </source>
</evidence>
<evidence type="ECO:0000256" key="1">
    <source>
        <dbReference type="ARBA" id="ARBA00004123"/>
    </source>
</evidence>
<evidence type="ECO:0000256" key="5">
    <source>
        <dbReference type="ARBA" id="ARBA00022722"/>
    </source>
</evidence>
<keyword evidence="15" id="KW-0007">Acetylation</keyword>
<dbReference type="PANTHER" id="PTHR11081">
    <property type="entry name" value="FLAP ENDONUCLEASE FAMILY MEMBER"/>
    <property type="match status" value="1"/>
</dbReference>
<feature type="region of interest" description="Disordered" evidence="23">
    <location>
        <begin position="363"/>
        <end position="391"/>
    </location>
</feature>
<keyword evidence="11 22" id="KW-0269">Exonuclease</keyword>
<reference evidence="25 26" key="1">
    <citation type="journal article" date="2019" name="J. Hered.">
        <title>An Improved Genome Assembly for Drosophila navojoa, the Basal Species in the mojavensis Cluster.</title>
        <authorList>
            <person name="Vanderlinde T."/>
            <person name="Dupim E.G."/>
            <person name="Nazario-Yepiz N.O."/>
            <person name="Carvalho A.B."/>
        </authorList>
    </citation>
    <scope>NUCLEOTIDE SEQUENCE [LARGE SCALE GENOMIC DNA]</scope>
    <source>
        <strain evidence="25">Navoj_Jal97</strain>
        <tissue evidence="25">Whole organism</tissue>
    </source>
</reference>
<keyword evidence="14 22" id="KW-0267">Excision nuclease</keyword>
<dbReference type="FunFam" id="1.10.150.20:FF:000011">
    <property type="entry name" value="exonuclease 1"/>
    <property type="match status" value="1"/>
</dbReference>
<keyword evidence="7" id="KW-0255">Endonuclease</keyword>
<keyword evidence="10 22" id="KW-0378">Hydrolase</keyword>
<keyword evidence="18 22" id="KW-0539">Nucleus</keyword>
<evidence type="ECO:0000256" key="13">
    <source>
        <dbReference type="ARBA" id="ARBA00022859"/>
    </source>
</evidence>
<evidence type="ECO:0000256" key="8">
    <source>
        <dbReference type="ARBA" id="ARBA00022763"/>
    </source>
</evidence>
<evidence type="ECO:0000256" key="12">
    <source>
        <dbReference type="ARBA" id="ARBA00022842"/>
    </source>
</evidence>